<feature type="chain" id="PRO_5040276579" evidence="1">
    <location>
        <begin position="20"/>
        <end position="185"/>
    </location>
</feature>
<feature type="signal peptide" evidence="1">
    <location>
        <begin position="1"/>
        <end position="19"/>
    </location>
</feature>
<name>A0A9P8IFD2_9PEZI</name>
<keyword evidence="3" id="KW-1185">Reference proteome</keyword>
<dbReference type="Proteomes" id="UP000750711">
    <property type="component" value="Unassembled WGS sequence"/>
</dbReference>
<gene>
    <name evidence="2" type="ORF">GP486_007717</name>
</gene>
<reference evidence="2" key="1">
    <citation type="submission" date="2021-03" db="EMBL/GenBank/DDBJ databases">
        <title>Comparative genomics and phylogenomic investigation of the class Geoglossomycetes provide insights into ecological specialization and systematics.</title>
        <authorList>
            <person name="Melie T."/>
            <person name="Pirro S."/>
            <person name="Miller A.N."/>
            <person name="Quandt A."/>
        </authorList>
    </citation>
    <scope>NUCLEOTIDE SEQUENCE</scope>
    <source>
        <strain evidence="2">CAQ_001_2017</strain>
    </source>
</reference>
<comment type="caution">
    <text evidence="2">The sequence shown here is derived from an EMBL/GenBank/DDBJ whole genome shotgun (WGS) entry which is preliminary data.</text>
</comment>
<evidence type="ECO:0000313" key="2">
    <source>
        <dbReference type="EMBL" id="KAH0550921.1"/>
    </source>
</evidence>
<keyword evidence="1" id="KW-0732">Signal</keyword>
<dbReference type="AlphaFoldDB" id="A0A9P8IFD2"/>
<accession>A0A9P8IFD2</accession>
<protein>
    <submittedName>
        <fullName evidence="2">Uncharacterized protein</fullName>
    </submittedName>
</protein>
<proteinExistence type="predicted"/>
<evidence type="ECO:0000256" key="1">
    <source>
        <dbReference type="SAM" id="SignalP"/>
    </source>
</evidence>
<sequence>MKVSSTVIITSLLAVAVQAVPQGSATSAAATSAAPIPTHSPTPQEICLQKCNPGDVDCQAGCIVVPAPNQSMVIDTHDCAAKCNQGSGSPADTKAYSDCVQACISSHFYSSGGSLATPKPASGSGNAGSAAATATGTSKGAVATGSGTATDTASAKSTSTGAANSVQIGTSFAGIAGIIAAIFAL</sequence>
<dbReference type="EMBL" id="JAGHQM010002357">
    <property type="protein sequence ID" value="KAH0550921.1"/>
    <property type="molecule type" value="Genomic_DNA"/>
</dbReference>
<organism evidence="2 3">
    <name type="scientific">Trichoglossum hirsutum</name>
    <dbReference type="NCBI Taxonomy" id="265104"/>
    <lineage>
        <taxon>Eukaryota</taxon>
        <taxon>Fungi</taxon>
        <taxon>Dikarya</taxon>
        <taxon>Ascomycota</taxon>
        <taxon>Pezizomycotina</taxon>
        <taxon>Geoglossomycetes</taxon>
        <taxon>Geoglossales</taxon>
        <taxon>Geoglossaceae</taxon>
        <taxon>Trichoglossum</taxon>
    </lineage>
</organism>
<evidence type="ECO:0000313" key="3">
    <source>
        <dbReference type="Proteomes" id="UP000750711"/>
    </source>
</evidence>